<evidence type="ECO:0000256" key="3">
    <source>
        <dbReference type="ARBA" id="ARBA00022737"/>
    </source>
</evidence>
<feature type="compositionally biased region" description="Basic and acidic residues" evidence="6">
    <location>
        <begin position="207"/>
        <end position="224"/>
    </location>
</feature>
<feature type="repeat" description="TPR" evidence="5">
    <location>
        <begin position="8"/>
        <end position="41"/>
    </location>
</feature>
<evidence type="ECO:0000256" key="4">
    <source>
        <dbReference type="ARBA" id="ARBA00022803"/>
    </source>
</evidence>
<keyword evidence="7" id="KW-0472">Membrane</keyword>
<dbReference type="AlphaFoldDB" id="A0ABD3W0Z7"/>
<feature type="repeat" description="TPR" evidence="5">
    <location>
        <begin position="76"/>
        <end position="109"/>
    </location>
</feature>
<name>A0ABD3W0Z7_SINWO</name>
<evidence type="ECO:0000256" key="6">
    <source>
        <dbReference type="SAM" id="MobiDB-lite"/>
    </source>
</evidence>
<keyword evidence="7" id="KW-1133">Transmembrane helix</keyword>
<dbReference type="PANTHER" id="PTHR22904:SF532">
    <property type="entry name" value="HEAT SHOCK PROTEIN STI1-LIKE PROTEIN"/>
    <property type="match status" value="1"/>
</dbReference>
<feature type="region of interest" description="Disordered" evidence="6">
    <location>
        <begin position="207"/>
        <end position="243"/>
    </location>
</feature>
<reference evidence="8 9" key="1">
    <citation type="submission" date="2024-11" db="EMBL/GenBank/DDBJ databases">
        <title>Chromosome-level genome assembly of the freshwater bivalve Anodonta woodiana.</title>
        <authorList>
            <person name="Chen X."/>
        </authorList>
    </citation>
    <scope>NUCLEOTIDE SEQUENCE [LARGE SCALE GENOMIC DNA]</scope>
    <source>
        <strain evidence="8">MN2024</strain>
        <tissue evidence="8">Gills</tissue>
    </source>
</reference>
<dbReference type="EMBL" id="JBJQND010000009">
    <property type="protein sequence ID" value="KAL3866913.1"/>
    <property type="molecule type" value="Genomic_DNA"/>
</dbReference>
<dbReference type="GO" id="GO:0005737">
    <property type="term" value="C:cytoplasm"/>
    <property type="evidence" value="ECO:0007669"/>
    <property type="project" value="UniProtKB-SubCell"/>
</dbReference>
<dbReference type="FunFam" id="1.25.40.10:FF:000020">
    <property type="entry name" value="Stress-induced phosphoprotein 1"/>
    <property type="match status" value="1"/>
</dbReference>
<keyword evidence="7" id="KW-0812">Transmembrane</keyword>
<protein>
    <recommendedName>
        <fullName evidence="10">Stress-induced-phosphoprotein 1</fullName>
    </recommendedName>
</protein>
<keyword evidence="2" id="KW-0963">Cytoplasm</keyword>
<evidence type="ECO:0000256" key="1">
    <source>
        <dbReference type="ARBA" id="ARBA00004496"/>
    </source>
</evidence>
<dbReference type="SMART" id="SM00028">
    <property type="entry name" value="TPR"/>
    <property type="match status" value="3"/>
</dbReference>
<evidence type="ECO:0008006" key="10">
    <source>
        <dbReference type="Google" id="ProtNLM"/>
    </source>
</evidence>
<evidence type="ECO:0000313" key="9">
    <source>
        <dbReference type="Proteomes" id="UP001634394"/>
    </source>
</evidence>
<comment type="caution">
    <text evidence="8">The sequence shown here is derived from an EMBL/GenBank/DDBJ whole genome shotgun (WGS) entry which is preliminary data.</text>
</comment>
<dbReference type="PANTHER" id="PTHR22904">
    <property type="entry name" value="TPR REPEAT CONTAINING PROTEIN"/>
    <property type="match status" value="1"/>
</dbReference>
<dbReference type="Proteomes" id="UP001634394">
    <property type="component" value="Unassembled WGS sequence"/>
</dbReference>
<keyword evidence="3" id="KW-0677">Repeat</keyword>
<dbReference type="Gene3D" id="1.25.40.10">
    <property type="entry name" value="Tetratricopeptide repeat domain"/>
    <property type="match status" value="1"/>
</dbReference>
<evidence type="ECO:0000256" key="7">
    <source>
        <dbReference type="SAM" id="Phobius"/>
    </source>
</evidence>
<dbReference type="InterPro" id="IPR011990">
    <property type="entry name" value="TPR-like_helical_dom_sf"/>
</dbReference>
<organism evidence="8 9">
    <name type="scientific">Sinanodonta woodiana</name>
    <name type="common">Chinese pond mussel</name>
    <name type="synonym">Anodonta woodiana</name>
    <dbReference type="NCBI Taxonomy" id="1069815"/>
    <lineage>
        <taxon>Eukaryota</taxon>
        <taxon>Metazoa</taxon>
        <taxon>Spiralia</taxon>
        <taxon>Lophotrochozoa</taxon>
        <taxon>Mollusca</taxon>
        <taxon>Bivalvia</taxon>
        <taxon>Autobranchia</taxon>
        <taxon>Heteroconchia</taxon>
        <taxon>Palaeoheterodonta</taxon>
        <taxon>Unionida</taxon>
        <taxon>Unionoidea</taxon>
        <taxon>Unionidae</taxon>
        <taxon>Unioninae</taxon>
        <taxon>Sinanodonta</taxon>
    </lineage>
</organism>
<evidence type="ECO:0000256" key="2">
    <source>
        <dbReference type="ARBA" id="ARBA00022490"/>
    </source>
</evidence>
<keyword evidence="9" id="KW-1185">Reference proteome</keyword>
<feature type="transmembrane region" description="Helical" evidence="7">
    <location>
        <begin position="135"/>
        <end position="155"/>
    </location>
</feature>
<dbReference type="SUPFAM" id="SSF48452">
    <property type="entry name" value="TPR-like"/>
    <property type="match status" value="1"/>
</dbReference>
<evidence type="ECO:0000256" key="5">
    <source>
        <dbReference type="PROSITE-ProRule" id="PRU00339"/>
    </source>
</evidence>
<evidence type="ECO:0000313" key="8">
    <source>
        <dbReference type="EMBL" id="KAL3866913.1"/>
    </source>
</evidence>
<feature type="transmembrane region" description="Helical" evidence="7">
    <location>
        <begin position="161"/>
        <end position="182"/>
    </location>
</feature>
<dbReference type="PROSITE" id="PS50005">
    <property type="entry name" value="TPR"/>
    <property type="match status" value="2"/>
</dbReference>
<accession>A0ABD3W0Z7</accession>
<comment type="subcellular location">
    <subcellularLocation>
        <location evidence="1">Cytoplasm</location>
    </subcellularLocation>
</comment>
<proteinExistence type="predicted"/>
<keyword evidence="4 5" id="KW-0802">TPR repeat</keyword>
<gene>
    <name evidence="8" type="ORF">ACJMK2_044162</name>
</gene>
<dbReference type="InterPro" id="IPR019734">
    <property type="entry name" value="TPR_rpt"/>
</dbReference>
<sequence>MQQKAQQVEELKSQGNACVKSGNYGEAVLHYSHGIKLEPGNHLLYSNRSLAFLKLQQYYLALEDAKLAIKLQPNWPKGFFRKGEVEYQTGNCSSAIMSYKQALLLDPSNTEIQEALERAQREAVKLRKALSREPWIFSAVGFLIGLCIVLGDQYLTKEPSLKYIIVQLFLVAVFGGLGFLCWKGYRYLQDSQRATLLEAPVDLMEELGSKSEKETDTDKTPENKPHKKGGIGAARQRYKQGKS</sequence>